<dbReference type="PANTHER" id="PTHR10698">
    <property type="entry name" value="V-TYPE PROTON ATPASE SUBUNIT H"/>
    <property type="match status" value="1"/>
</dbReference>
<evidence type="ECO:0000259" key="6">
    <source>
        <dbReference type="Pfam" id="PF11698"/>
    </source>
</evidence>
<comment type="function">
    <text evidence="5">Subunit of the V1 complex of vacuolar(H+)-ATPase (V-ATPase), a multisubunit enzyme composed of a peripheral complex (V1) that hydrolyzes ATP and a membrane integral complex (V0) that translocates protons. V-ATPase is responsible for acidifying and maintaining the pH of intracellular compartments.</text>
</comment>
<dbReference type="Gene3D" id="1.25.40.150">
    <property type="entry name" value="V-type ATPase, subunit H, C-terminal domain"/>
    <property type="match status" value="1"/>
</dbReference>
<protein>
    <recommendedName>
        <fullName evidence="5">V-type proton ATPase subunit H</fullName>
    </recommendedName>
</protein>
<proteinExistence type="inferred from homology"/>
<evidence type="ECO:0000256" key="1">
    <source>
        <dbReference type="ARBA" id="ARBA00008613"/>
    </source>
</evidence>
<sequence>MDDVSTESPIVASHNDYLLDLTNDIRSRTIPWEGYQRAGLITETELAQIRQFEKSPAAALAQAGDEYVDLFVALLGKLVRADTLQSILVLLDDVLRDSPKTAELFFKNGKQPFVPFFRLLKKEDEYVQLKSANLVTLLLIEYNKTHAPFDAAELFAWITFNLANTNASIVDLASQYLQNLLAVTEYRTLFYNLPGAMDALISALQKQPGVAQLQYQTIYSVWLMTFIPEIAKDIQKHFKILTILGDIARPAIKEKVVRVVVSTYRNLLTKAPEANIIPMLGNKILALCETLATRKYTDTEINDDLTTIIEELARHVASLTTFDEYASEVRAGRLEWSPPHQSEQFWKSNAARLSEGDYELVRALAGFLQTSSDPVVLSVAAHDIGQYVKYVPTGKRIVQEIGAKTRVMELMSHENPDVRYHALMSVQKFMANAWES</sequence>
<dbReference type="InterPro" id="IPR016024">
    <property type="entry name" value="ARM-type_fold"/>
</dbReference>
<dbReference type="SUPFAM" id="SSF48371">
    <property type="entry name" value="ARM repeat"/>
    <property type="match status" value="1"/>
</dbReference>
<evidence type="ECO:0000256" key="4">
    <source>
        <dbReference type="ARBA" id="ARBA00023065"/>
    </source>
</evidence>
<dbReference type="Gene3D" id="1.25.10.10">
    <property type="entry name" value="Leucine-rich Repeat Variant"/>
    <property type="match status" value="1"/>
</dbReference>
<dbReference type="InterPro" id="IPR004908">
    <property type="entry name" value="ATPase_V1-cplx_hsu"/>
</dbReference>
<gene>
    <name evidence="7" type="primary">VMA13</name>
    <name evidence="7" type="ORF">HK105_208312</name>
</gene>
<dbReference type="Proteomes" id="UP001527925">
    <property type="component" value="Unassembled WGS sequence"/>
</dbReference>
<evidence type="ECO:0000313" key="8">
    <source>
        <dbReference type="Proteomes" id="UP001527925"/>
    </source>
</evidence>
<dbReference type="InterPro" id="IPR011987">
    <property type="entry name" value="ATPase_V1-cplx_hsu_C"/>
</dbReference>
<keyword evidence="8" id="KW-1185">Reference proteome</keyword>
<evidence type="ECO:0000256" key="3">
    <source>
        <dbReference type="ARBA" id="ARBA00022781"/>
    </source>
</evidence>
<name>A0ABR4MY60_9FUNG</name>
<comment type="similarity">
    <text evidence="1 5">Belongs to the V-ATPase H subunit family.</text>
</comment>
<keyword evidence="4 5" id="KW-0406">Ion transport</keyword>
<dbReference type="Pfam" id="PF11698">
    <property type="entry name" value="V-ATPase_H_C"/>
    <property type="match status" value="1"/>
</dbReference>
<comment type="subunit">
    <text evidence="5">V-ATPase is a heteromultimeric enzyme made up of two complexes: the ATP-hydrolytic V1 complex and the proton translocation V0 complex.</text>
</comment>
<dbReference type="PIRSF" id="PIRSF032184">
    <property type="entry name" value="ATPase_V1_H"/>
    <property type="match status" value="1"/>
</dbReference>
<evidence type="ECO:0000256" key="5">
    <source>
        <dbReference type="PIRNR" id="PIRNR032184"/>
    </source>
</evidence>
<dbReference type="EMBL" id="JADGIZ020000074">
    <property type="protein sequence ID" value="KAL2912179.1"/>
    <property type="molecule type" value="Genomic_DNA"/>
</dbReference>
<keyword evidence="2 5" id="KW-0813">Transport</keyword>
<keyword evidence="3 5" id="KW-0375">Hydrogen ion transport</keyword>
<dbReference type="PANTHER" id="PTHR10698:SF0">
    <property type="entry name" value="V-TYPE PROTON ATPASE SUBUNIT H"/>
    <property type="match status" value="1"/>
</dbReference>
<evidence type="ECO:0000256" key="2">
    <source>
        <dbReference type="ARBA" id="ARBA00022448"/>
    </source>
</evidence>
<dbReference type="Pfam" id="PF03224">
    <property type="entry name" value="V-ATPase_H_N"/>
    <property type="match status" value="1"/>
</dbReference>
<dbReference type="InterPro" id="IPR038497">
    <property type="entry name" value="ATPase_V1-cplx_hsu_C_sf"/>
</dbReference>
<dbReference type="InterPro" id="IPR011989">
    <property type="entry name" value="ARM-like"/>
</dbReference>
<organism evidence="7 8">
    <name type="scientific">Polyrhizophydium stewartii</name>
    <dbReference type="NCBI Taxonomy" id="2732419"/>
    <lineage>
        <taxon>Eukaryota</taxon>
        <taxon>Fungi</taxon>
        <taxon>Fungi incertae sedis</taxon>
        <taxon>Chytridiomycota</taxon>
        <taxon>Chytridiomycota incertae sedis</taxon>
        <taxon>Chytridiomycetes</taxon>
        <taxon>Rhizophydiales</taxon>
        <taxon>Rhizophydiales incertae sedis</taxon>
        <taxon>Polyrhizophydium</taxon>
    </lineage>
</organism>
<feature type="domain" description="ATPase V1 complex subunit H C-terminal" evidence="6">
    <location>
        <begin position="319"/>
        <end position="434"/>
    </location>
</feature>
<accession>A0ABR4MY60</accession>
<comment type="caution">
    <text evidence="7">The sequence shown here is derived from an EMBL/GenBank/DDBJ whole genome shotgun (WGS) entry which is preliminary data.</text>
</comment>
<reference evidence="7 8" key="1">
    <citation type="submission" date="2023-09" db="EMBL/GenBank/DDBJ databases">
        <title>Pangenome analysis of Batrachochytrium dendrobatidis and related Chytrids.</title>
        <authorList>
            <person name="Yacoub M.N."/>
            <person name="Stajich J.E."/>
            <person name="James T.Y."/>
        </authorList>
    </citation>
    <scope>NUCLEOTIDE SEQUENCE [LARGE SCALE GENOMIC DNA]</scope>
    <source>
        <strain evidence="7 8">JEL0888</strain>
    </source>
</reference>
<evidence type="ECO:0000313" key="7">
    <source>
        <dbReference type="EMBL" id="KAL2912179.1"/>
    </source>
</evidence>